<sequence>MKQISKTSTVGIIITIVLAIFMSKYGPSFKIKKEVETAVETAGQVTDVVEKLAGDVANLAGLVADQLPEDGQVKDFVTDVQNIAKVAADDADLVGDVIENVGRVKKEIETAETAEQVVDIVGNLAEEVNVTKEESDQLPEGERVKNPGTVDDDVAEEAIHKSPAVEEAIEKVHLTTYFPLSIYYLEVNISYNF</sequence>
<dbReference type="PANTHER" id="PTHR33735:SF14">
    <property type="entry name" value="PHAGE CAPSID SCAFFOLDING PROTEIN (GPO) SERINE PEPTIDASE"/>
    <property type="match status" value="1"/>
</dbReference>
<protein>
    <submittedName>
        <fullName evidence="2">Uncharacterized protein</fullName>
    </submittedName>
</protein>
<reference evidence="2 3" key="1">
    <citation type="journal article" date="2021" name="Commun. Biol.">
        <title>The genome of Shorea leprosula (Dipterocarpaceae) highlights the ecological relevance of drought in aseasonal tropical rainforests.</title>
        <authorList>
            <person name="Ng K.K.S."/>
            <person name="Kobayashi M.J."/>
            <person name="Fawcett J.A."/>
            <person name="Hatakeyama M."/>
            <person name="Paape T."/>
            <person name="Ng C.H."/>
            <person name="Ang C.C."/>
            <person name="Tnah L.H."/>
            <person name="Lee C.T."/>
            <person name="Nishiyama T."/>
            <person name="Sese J."/>
            <person name="O'Brien M.J."/>
            <person name="Copetti D."/>
            <person name="Mohd Noor M.I."/>
            <person name="Ong R.C."/>
            <person name="Putra M."/>
            <person name="Sireger I.Z."/>
            <person name="Indrioko S."/>
            <person name="Kosugi Y."/>
            <person name="Izuno A."/>
            <person name="Isagi Y."/>
            <person name="Lee S.L."/>
            <person name="Shimizu K.K."/>
        </authorList>
    </citation>
    <scope>NUCLEOTIDE SEQUENCE [LARGE SCALE GENOMIC DNA]</scope>
    <source>
        <strain evidence="2">214</strain>
    </source>
</reference>
<evidence type="ECO:0000313" key="2">
    <source>
        <dbReference type="EMBL" id="GKV09402.1"/>
    </source>
</evidence>
<organism evidence="2 3">
    <name type="scientific">Rubroshorea leprosula</name>
    <dbReference type="NCBI Taxonomy" id="152421"/>
    <lineage>
        <taxon>Eukaryota</taxon>
        <taxon>Viridiplantae</taxon>
        <taxon>Streptophyta</taxon>
        <taxon>Embryophyta</taxon>
        <taxon>Tracheophyta</taxon>
        <taxon>Spermatophyta</taxon>
        <taxon>Magnoliopsida</taxon>
        <taxon>eudicotyledons</taxon>
        <taxon>Gunneridae</taxon>
        <taxon>Pentapetalae</taxon>
        <taxon>rosids</taxon>
        <taxon>malvids</taxon>
        <taxon>Malvales</taxon>
        <taxon>Dipterocarpaceae</taxon>
        <taxon>Rubroshorea</taxon>
    </lineage>
</organism>
<dbReference type="PANTHER" id="PTHR33735">
    <property type="entry name" value="EXPRESSED PROTEIN"/>
    <property type="match status" value="1"/>
</dbReference>
<proteinExistence type="predicted"/>
<keyword evidence="1" id="KW-0472">Membrane</keyword>
<feature type="transmembrane region" description="Helical" evidence="1">
    <location>
        <begin position="6"/>
        <end position="23"/>
    </location>
</feature>
<name>A0AAV5J7F9_9ROSI</name>
<dbReference type="Proteomes" id="UP001054252">
    <property type="component" value="Unassembled WGS sequence"/>
</dbReference>
<evidence type="ECO:0000256" key="1">
    <source>
        <dbReference type="SAM" id="Phobius"/>
    </source>
</evidence>
<keyword evidence="1" id="KW-1133">Transmembrane helix</keyword>
<evidence type="ECO:0000313" key="3">
    <source>
        <dbReference type="Proteomes" id="UP001054252"/>
    </source>
</evidence>
<comment type="caution">
    <text evidence="2">The sequence shown here is derived from an EMBL/GenBank/DDBJ whole genome shotgun (WGS) entry which is preliminary data.</text>
</comment>
<dbReference type="AlphaFoldDB" id="A0AAV5J7F9"/>
<dbReference type="EMBL" id="BPVZ01000030">
    <property type="protein sequence ID" value="GKV09402.1"/>
    <property type="molecule type" value="Genomic_DNA"/>
</dbReference>
<gene>
    <name evidence="2" type="ORF">SLEP1_g20910</name>
</gene>
<keyword evidence="3" id="KW-1185">Reference proteome</keyword>
<keyword evidence="1" id="KW-0812">Transmembrane</keyword>
<accession>A0AAV5J7F9</accession>